<gene>
    <name evidence="1" type="ORF">A1356_03440</name>
</gene>
<comment type="caution">
    <text evidence="1">The sequence shown here is derived from an EMBL/GenBank/DDBJ whole genome shotgun (WGS) entry which is preliminary data.</text>
</comment>
<dbReference type="RefSeq" id="WP_064024412.1">
    <property type="nucleotide sequence ID" value="NZ_CP023669.1"/>
</dbReference>
<dbReference type="InterPro" id="IPR023214">
    <property type="entry name" value="HAD_sf"/>
</dbReference>
<dbReference type="Proteomes" id="UP000077734">
    <property type="component" value="Unassembled WGS sequence"/>
</dbReference>
<dbReference type="AlphaFoldDB" id="A0AA91DG19"/>
<proteinExistence type="predicted"/>
<dbReference type="InterPro" id="IPR036412">
    <property type="entry name" value="HAD-like_sf"/>
</dbReference>
<sequence length="61" mass="6651">MLQGFLRLDAWPDAKAALLQMKAAGLRLAFLSNFTAAMLDACVKHAGREGIFEEHLTTDSS</sequence>
<protein>
    <submittedName>
        <fullName evidence="1">Uncharacterized protein</fullName>
    </submittedName>
</protein>
<name>A0AA91DG19_9GAMM</name>
<dbReference type="EMBL" id="LUUL01000023">
    <property type="protein sequence ID" value="OAI29848.1"/>
    <property type="molecule type" value="Genomic_DNA"/>
</dbReference>
<keyword evidence="2" id="KW-1185">Reference proteome</keyword>
<evidence type="ECO:0000313" key="1">
    <source>
        <dbReference type="EMBL" id="OAI29848.1"/>
    </source>
</evidence>
<dbReference type="SUPFAM" id="SSF56784">
    <property type="entry name" value="HAD-like"/>
    <property type="match status" value="1"/>
</dbReference>
<reference evidence="1 2" key="1">
    <citation type="submission" date="2016-03" db="EMBL/GenBank/DDBJ databases">
        <authorList>
            <person name="Heylen K."/>
            <person name="De Vos P."/>
            <person name="Vekeman B."/>
        </authorList>
    </citation>
    <scope>NUCLEOTIDE SEQUENCE [LARGE SCALE GENOMIC DNA]</scope>
    <source>
        <strain evidence="1 2">R-49807</strain>
    </source>
</reference>
<dbReference type="Gene3D" id="3.40.50.1000">
    <property type="entry name" value="HAD superfamily/HAD-like"/>
    <property type="match status" value="1"/>
</dbReference>
<accession>A0AA91DG19</accession>
<evidence type="ECO:0000313" key="2">
    <source>
        <dbReference type="Proteomes" id="UP000077734"/>
    </source>
</evidence>
<organism evidence="1 2">
    <name type="scientific">Methylomonas koyamae</name>
    <dbReference type="NCBI Taxonomy" id="702114"/>
    <lineage>
        <taxon>Bacteria</taxon>
        <taxon>Pseudomonadati</taxon>
        <taxon>Pseudomonadota</taxon>
        <taxon>Gammaproteobacteria</taxon>
        <taxon>Methylococcales</taxon>
        <taxon>Methylococcaceae</taxon>
        <taxon>Methylomonas</taxon>
    </lineage>
</organism>